<protein>
    <recommendedName>
        <fullName evidence="4">Peptidase aspartic putative domain-containing protein</fullName>
    </recommendedName>
</protein>
<dbReference type="Gene3D" id="2.40.70.10">
    <property type="entry name" value="Acid Proteases"/>
    <property type="match status" value="1"/>
</dbReference>
<comment type="caution">
    <text evidence="2">The sequence shown here is derived from an EMBL/GenBank/DDBJ whole genome shotgun (WGS) entry which is preliminary data.</text>
</comment>
<dbReference type="Pfam" id="PF13650">
    <property type="entry name" value="Asp_protease_2"/>
    <property type="match status" value="1"/>
</dbReference>
<dbReference type="InterPro" id="IPR008042">
    <property type="entry name" value="Retrotrans_Pao"/>
</dbReference>
<dbReference type="EMBL" id="BGPR01001709">
    <property type="protein sequence ID" value="GBM59987.1"/>
    <property type="molecule type" value="Genomic_DNA"/>
</dbReference>
<accession>A0A4Y2H3C8</accession>
<dbReference type="GO" id="GO:0006508">
    <property type="term" value="P:proteolysis"/>
    <property type="evidence" value="ECO:0007669"/>
    <property type="project" value="InterPro"/>
</dbReference>
<name>A0A4Y2H3C8_ARAVE</name>
<feature type="region of interest" description="Disordered" evidence="1">
    <location>
        <begin position="432"/>
        <end position="455"/>
    </location>
</feature>
<dbReference type="Pfam" id="PF03564">
    <property type="entry name" value="DUF1759"/>
    <property type="match status" value="1"/>
</dbReference>
<dbReference type="Pfam" id="PF05380">
    <property type="entry name" value="Peptidase_A17"/>
    <property type="match status" value="1"/>
</dbReference>
<proteinExistence type="predicted"/>
<dbReference type="OrthoDB" id="6469925at2759"/>
<feature type="compositionally biased region" description="Polar residues" evidence="1">
    <location>
        <begin position="445"/>
        <end position="455"/>
    </location>
</feature>
<gene>
    <name evidence="2" type="ORF">AVEN_245584_1</name>
</gene>
<dbReference type="GO" id="GO:0004190">
    <property type="term" value="F:aspartic-type endopeptidase activity"/>
    <property type="evidence" value="ECO:0007669"/>
    <property type="project" value="InterPro"/>
</dbReference>
<reference evidence="2 3" key="1">
    <citation type="journal article" date="2019" name="Sci. Rep.">
        <title>Orb-weaving spider Araneus ventricosus genome elucidates the spidroin gene catalogue.</title>
        <authorList>
            <person name="Kono N."/>
            <person name="Nakamura H."/>
            <person name="Ohtoshi R."/>
            <person name="Moran D.A.P."/>
            <person name="Shinohara A."/>
            <person name="Yoshida Y."/>
            <person name="Fujiwara M."/>
            <person name="Mori M."/>
            <person name="Tomita M."/>
            <person name="Arakawa K."/>
        </authorList>
    </citation>
    <scope>NUCLEOTIDE SEQUENCE [LARGE SCALE GENOMIC DNA]</scope>
</reference>
<evidence type="ECO:0000313" key="2">
    <source>
        <dbReference type="EMBL" id="GBM59987.1"/>
    </source>
</evidence>
<dbReference type="InterPro" id="IPR005312">
    <property type="entry name" value="DUF1759"/>
</dbReference>
<sequence>MDLERLKAKRTTTRSLFTRLTTKINTGIETPLGENLNKEVKLGDLCELRCQLIEKINELKELDLQVEKVVNISEIEKEVTDSEKYRETGIVFKSRLDRCISSLERTSNILQTNQNTEHTVGVTETNVIPYKTESKVKLPQITICTFDGDCSEWLNFYNSFEVAIHNNESLSKIEKFTYLKSYLRGTALTAISGFSLTNENYDSSIELLKQRFGRKDLAINTHMNKLLQLEAVKSVNNLIALRKLHDSIETQVRSLQSLNVNTETYSNLLFPVILQKIPLEINLQYNRQRKDEAIDIKDLITFIRKEIECRENAFSMSNPSGSYFEKEWRQQNQKQNHLIKTHFKSSHAMMNHSEPGSNCVFCFKGNKSETDHSPENCPLSVQERRDAIKLSNRCYLCFKLSHTARICRKKYLACRCKNKFLHHKLLCKTSFPHSEPPKEGDSTDRSSNQIKHSARVNSQGQIPTEVLSALNKKCGDSTFLQTFVAEINNKKVRGILDTGSSRSFVLKDIAEQLKLKPSAKEELLIYAFGSNGKKESFDIVDLNLRNIRNPQLSVNIKAAVTDRITQGKVSVPSKFIKEIASEKGLTLADDGCSSDIDLLIGSDFICEILGERNLKISKRLMVTNSIFGEILQGRINDEGKVNEIQVNYLSVMDGKMDYDKINEFWELENMGINSQENINLEMQILEKFEENTTYTNGRYETKLLWKDDQSQLNNNYEIAKKRLFNLNEKFKRDKKLYLNYKEIIQQQLKDGIVEYANCEPNNACPGYFMPHHAVIREQKETTKVRICFDASSKSKGQVSLNDLLYSGPNLKPELLRVVLKFRIGKNCDVRRHSACFFGNSVETLPKAKEYYKDASQILKEAGMNLRKWVTSSPDLERWWKNNGVDYRGCVAESEVTQKVLGLVWNHHLDCLKVDIGNISNMKGTYLSKRSVLSICGMLFDPLGMLTPFTVRMKLLLQNTWERDLQWDEPLPPDIHETFQSWLDEVHTASQISLSRPYFLNTETEPAEIHIFSDASPKAYGCVAYFRKVTDGTISSSFIVAKCRLAPLKKLSLARLELMGALVSARLAEYLQKTFPWITSDHIFFWSDSQITLHWINGDPLRWKEFVRNRVREIQEKTNRHHWNYCRGKTNPADKLTRGLSIHVLVQDDVWWHGPDWLTSQNLSFNNSADSEINETDIADELTKNYVPVMTVTEHCRNDFIDNLLSITNDYTKLIRIISYVFRFAANCRFPESKKFGPVKADERVRAENSLIRMVQEGKFQEEIKDLKRGKSVSNKSKLSSLNVFIDENGILKVGGRLKHSKLNGYSKHPIVLPTNHILTTNILVYYHKKYLHLGA</sequence>
<evidence type="ECO:0000313" key="3">
    <source>
        <dbReference type="Proteomes" id="UP000499080"/>
    </source>
</evidence>
<dbReference type="Proteomes" id="UP000499080">
    <property type="component" value="Unassembled WGS sequence"/>
</dbReference>
<dbReference type="InterPro" id="IPR021109">
    <property type="entry name" value="Peptidase_aspartic_dom_sf"/>
</dbReference>
<keyword evidence="3" id="KW-1185">Reference proteome</keyword>
<dbReference type="PANTHER" id="PTHR47331">
    <property type="entry name" value="PHD-TYPE DOMAIN-CONTAINING PROTEIN"/>
    <property type="match status" value="1"/>
</dbReference>
<evidence type="ECO:0008006" key="4">
    <source>
        <dbReference type="Google" id="ProtNLM"/>
    </source>
</evidence>
<organism evidence="2 3">
    <name type="scientific">Araneus ventricosus</name>
    <name type="common">Orbweaver spider</name>
    <name type="synonym">Epeira ventricosa</name>
    <dbReference type="NCBI Taxonomy" id="182803"/>
    <lineage>
        <taxon>Eukaryota</taxon>
        <taxon>Metazoa</taxon>
        <taxon>Ecdysozoa</taxon>
        <taxon>Arthropoda</taxon>
        <taxon>Chelicerata</taxon>
        <taxon>Arachnida</taxon>
        <taxon>Araneae</taxon>
        <taxon>Araneomorphae</taxon>
        <taxon>Entelegynae</taxon>
        <taxon>Araneoidea</taxon>
        <taxon>Araneidae</taxon>
        <taxon>Araneus</taxon>
    </lineage>
</organism>
<evidence type="ECO:0000256" key="1">
    <source>
        <dbReference type="SAM" id="MobiDB-lite"/>
    </source>
</evidence>
<feature type="compositionally biased region" description="Basic and acidic residues" evidence="1">
    <location>
        <begin position="435"/>
        <end position="444"/>
    </location>
</feature>
<dbReference type="InterPro" id="IPR001969">
    <property type="entry name" value="Aspartic_peptidase_AS"/>
</dbReference>
<dbReference type="PROSITE" id="PS00141">
    <property type="entry name" value="ASP_PROTEASE"/>
    <property type="match status" value="1"/>
</dbReference>
<dbReference type="PANTHER" id="PTHR47331:SF5">
    <property type="entry name" value="RIBONUCLEASE H"/>
    <property type="match status" value="1"/>
</dbReference>